<dbReference type="InterPro" id="IPR050276">
    <property type="entry name" value="MshD_Acetyltransferase"/>
</dbReference>
<accession>A0A9J6ZJP0</accession>
<dbReference type="SUPFAM" id="SSF55729">
    <property type="entry name" value="Acyl-CoA N-acyltransferases (Nat)"/>
    <property type="match status" value="1"/>
</dbReference>
<dbReference type="PANTHER" id="PTHR43617:SF2">
    <property type="entry name" value="UPF0039 PROTEIN SLL0451"/>
    <property type="match status" value="1"/>
</dbReference>
<reference evidence="2" key="1">
    <citation type="submission" date="2022-05" db="EMBL/GenBank/DDBJ databases">
        <title>Novel bacterial taxa in a minimal lignocellulolytic consortium and its capacity to transform plastics disclosed by genome-resolved metagenomics.</title>
        <authorList>
            <person name="Rodriguez C.A.D."/>
            <person name="Diaz-Garcia L."/>
            <person name="Herrera K."/>
            <person name="Tarazona N.A."/>
            <person name="Sproer C."/>
            <person name="Overmann J."/>
            <person name="Jimenez D.J."/>
        </authorList>
    </citation>
    <scope>NUCLEOTIDE SEQUENCE</scope>
    <source>
        <strain evidence="2">MAG5</strain>
    </source>
</reference>
<sequence>MNIRTENKKDFKEVYHLNYLAFEHREDESKLVERIRNSDEFVSDLSMVAEVDNEIVGHILLSKAVVEDQDQQTVVIALAPIAVKPGHQGQGIGRMLIEEGTRRCRELGYGLILLIGHPTYYTKFGFQPARQFGLELKQFEVPDEVFMVYEVLDGQLQLTKGELKYSAAFFG</sequence>
<feature type="domain" description="N-acetyltransferase" evidence="1">
    <location>
        <begin position="1"/>
        <end position="152"/>
    </location>
</feature>
<dbReference type="AlphaFoldDB" id="A0A9J6ZJP0"/>
<protein>
    <submittedName>
        <fullName evidence="2">N-acetyltransferase</fullName>
    </submittedName>
</protein>
<name>A0A9J6ZJP0_9BACL</name>
<dbReference type="CDD" id="cd04301">
    <property type="entry name" value="NAT_SF"/>
    <property type="match status" value="1"/>
</dbReference>
<evidence type="ECO:0000313" key="2">
    <source>
        <dbReference type="EMBL" id="URN96334.1"/>
    </source>
</evidence>
<dbReference type="InterPro" id="IPR016181">
    <property type="entry name" value="Acyl_CoA_acyltransferase"/>
</dbReference>
<dbReference type="InterPro" id="IPR000182">
    <property type="entry name" value="GNAT_dom"/>
</dbReference>
<proteinExistence type="predicted"/>
<dbReference type="Pfam" id="PF13527">
    <property type="entry name" value="Acetyltransf_9"/>
    <property type="match status" value="1"/>
</dbReference>
<gene>
    <name evidence="2" type="ORF">NAG76_09010</name>
</gene>
<dbReference type="Proteomes" id="UP001056756">
    <property type="component" value="Chromosome"/>
</dbReference>
<evidence type="ECO:0000313" key="3">
    <source>
        <dbReference type="Proteomes" id="UP001056756"/>
    </source>
</evidence>
<organism evidence="2 3">
    <name type="scientific">Candidatus Pristimantibacillus lignocellulolyticus</name>
    <dbReference type="NCBI Taxonomy" id="2994561"/>
    <lineage>
        <taxon>Bacteria</taxon>
        <taxon>Bacillati</taxon>
        <taxon>Bacillota</taxon>
        <taxon>Bacilli</taxon>
        <taxon>Bacillales</taxon>
        <taxon>Paenibacillaceae</taxon>
        <taxon>Candidatus Pristimantibacillus</taxon>
    </lineage>
</organism>
<dbReference type="EMBL" id="CP097899">
    <property type="protein sequence ID" value="URN96334.1"/>
    <property type="molecule type" value="Genomic_DNA"/>
</dbReference>
<dbReference type="PANTHER" id="PTHR43617">
    <property type="entry name" value="L-AMINO ACID N-ACETYLTRANSFERASE"/>
    <property type="match status" value="1"/>
</dbReference>
<evidence type="ECO:0000259" key="1">
    <source>
        <dbReference type="PROSITE" id="PS51186"/>
    </source>
</evidence>
<dbReference type="KEGG" id="plig:NAG76_09010"/>
<dbReference type="GO" id="GO:0016747">
    <property type="term" value="F:acyltransferase activity, transferring groups other than amino-acyl groups"/>
    <property type="evidence" value="ECO:0007669"/>
    <property type="project" value="InterPro"/>
</dbReference>
<dbReference type="PROSITE" id="PS51186">
    <property type="entry name" value="GNAT"/>
    <property type="match status" value="1"/>
</dbReference>
<dbReference type="Gene3D" id="3.40.630.30">
    <property type="match status" value="1"/>
</dbReference>